<name>A0A345YAN7_9SPHN</name>
<dbReference type="EMBL" id="CP031357">
    <property type="protein sequence ID" value="AXK40989.1"/>
    <property type="molecule type" value="Genomic_DNA"/>
</dbReference>
<protein>
    <submittedName>
        <fullName evidence="2">Uncharacterized protein</fullName>
    </submittedName>
</protein>
<gene>
    <name evidence="2" type="ORF">DVR09_00370</name>
</gene>
<evidence type="ECO:0000256" key="1">
    <source>
        <dbReference type="SAM" id="MobiDB-lite"/>
    </source>
</evidence>
<accession>A0A345YAN7</accession>
<evidence type="ECO:0000313" key="2">
    <source>
        <dbReference type="EMBL" id="AXK40989.1"/>
    </source>
</evidence>
<dbReference type="AlphaFoldDB" id="A0A345YAN7"/>
<organism evidence="2 3">
    <name type="scientific">Erythrobacter aureus</name>
    <dbReference type="NCBI Taxonomy" id="2182384"/>
    <lineage>
        <taxon>Bacteria</taxon>
        <taxon>Pseudomonadati</taxon>
        <taxon>Pseudomonadota</taxon>
        <taxon>Alphaproteobacteria</taxon>
        <taxon>Sphingomonadales</taxon>
        <taxon>Erythrobacteraceae</taxon>
        <taxon>Erythrobacter/Porphyrobacter group</taxon>
        <taxon>Erythrobacter</taxon>
    </lineage>
</organism>
<keyword evidence="3" id="KW-1185">Reference proteome</keyword>
<proteinExistence type="predicted"/>
<dbReference type="KEGG" id="err:DVR09_00370"/>
<dbReference type="Proteomes" id="UP000254508">
    <property type="component" value="Chromosome"/>
</dbReference>
<reference evidence="3" key="1">
    <citation type="submission" date="2018-07" db="EMBL/GenBank/DDBJ databases">
        <title>Genome sequence of Erythrobacter strain YH-07, an antagonistic bacterium isolated from Yellow Sea.</title>
        <authorList>
            <person name="Tang T."/>
            <person name="Liu Q."/>
            <person name="Sun X."/>
        </authorList>
    </citation>
    <scope>NUCLEOTIDE SEQUENCE [LARGE SCALE GENOMIC DNA]</scope>
    <source>
        <strain evidence="3">YH-07</strain>
    </source>
</reference>
<evidence type="ECO:0000313" key="3">
    <source>
        <dbReference type="Proteomes" id="UP000254508"/>
    </source>
</evidence>
<feature type="region of interest" description="Disordered" evidence="1">
    <location>
        <begin position="40"/>
        <end position="63"/>
    </location>
</feature>
<sequence>MRRYGRVRARWLAQSRSVEPRSPSRGMVSEPVGDFDAASIGSAPKAFGPPARSWKTCAPEWTK</sequence>